<dbReference type="CDD" id="cd04301">
    <property type="entry name" value="NAT_SF"/>
    <property type="match status" value="1"/>
</dbReference>
<dbReference type="PANTHER" id="PTHR39173:SF1">
    <property type="entry name" value="ACETYLTRANSFERASE"/>
    <property type="match status" value="1"/>
</dbReference>
<gene>
    <name evidence="2" type="ORF">EBO34_16960</name>
</gene>
<dbReference type="SUPFAM" id="SSF55729">
    <property type="entry name" value="Acyl-CoA N-acyltransferases (Nat)"/>
    <property type="match status" value="1"/>
</dbReference>
<dbReference type="Pfam" id="PF13302">
    <property type="entry name" value="Acetyltransf_3"/>
    <property type="match status" value="1"/>
</dbReference>
<dbReference type="Gene3D" id="3.40.630.30">
    <property type="match status" value="1"/>
</dbReference>
<dbReference type="EMBL" id="RHIB01000003">
    <property type="protein sequence ID" value="RNA67196.1"/>
    <property type="molecule type" value="Genomic_DNA"/>
</dbReference>
<dbReference type="PANTHER" id="PTHR39173">
    <property type="entry name" value="ACETYLTRANSFERASE"/>
    <property type="match status" value="1"/>
</dbReference>
<name>A0A3M7TPX1_9BACI</name>
<evidence type="ECO:0000313" key="2">
    <source>
        <dbReference type="EMBL" id="RNA67196.1"/>
    </source>
</evidence>
<accession>A0A3M7TPX1</accession>
<reference evidence="2 3" key="1">
    <citation type="submission" date="2018-10" db="EMBL/GenBank/DDBJ databases">
        <title>Bacillus Keqinensis sp. nov., a moderately halophilic bacterium isolated from a saline-alkaline lake.</title>
        <authorList>
            <person name="Wang H."/>
        </authorList>
    </citation>
    <scope>NUCLEOTIDE SEQUENCE [LARGE SCALE GENOMIC DNA]</scope>
    <source>
        <strain evidence="2 3">KQ-3</strain>
    </source>
</reference>
<proteinExistence type="predicted"/>
<feature type="domain" description="N-acetyltransferase" evidence="1">
    <location>
        <begin position="31"/>
        <end position="173"/>
    </location>
</feature>
<dbReference type="OrthoDB" id="9797989at2"/>
<dbReference type="Proteomes" id="UP000278746">
    <property type="component" value="Unassembled WGS sequence"/>
</dbReference>
<keyword evidence="2" id="KW-0808">Transferase</keyword>
<dbReference type="InterPro" id="IPR000182">
    <property type="entry name" value="GNAT_dom"/>
</dbReference>
<comment type="caution">
    <text evidence="2">The sequence shown here is derived from an EMBL/GenBank/DDBJ whole genome shotgun (WGS) entry which is preliminary data.</text>
</comment>
<evidence type="ECO:0000313" key="3">
    <source>
        <dbReference type="Proteomes" id="UP000278746"/>
    </source>
</evidence>
<sequence>MDKSVYLVGPTVELEEEYLSFYEEWKESGEDMIPWVIEKDPADFEEMVRDLHNQAKGINLKKGWVPDSTFWLVDDTRRVIGAVNIRHGLTEFLLNGGGHIGYGIRPSERRKGHATRLLALSLEKTKDLGIQNVLVVCDEGNKGSLRTIVKNGGIPDKDYIEEDGNVVKRFWIHNG</sequence>
<dbReference type="PROSITE" id="PS51186">
    <property type="entry name" value="GNAT"/>
    <property type="match status" value="1"/>
</dbReference>
<keyword evidence="3" id="KW-1185">Reference proteome</keyword>
<dbReference type="GO" id="GO:0016747">
    <property type="term" value="F:acyltransferase activity, transferring groups other than amino-acyl groups"/>
    <property type="evidence" value="ECO:0007669"/>
    <property type="project" value="InterPro"/>
</dbReference>
<dbReference type="AlphaFoldDB" id="A0A3M7TPX1"/>
<protein>
    <submittedName>
        <fullName evidence="2">GNAT family N-acetyltransferase</fullName>
    </submittedName>
</protein>
<evidence type="ECO:0000259" key="1">
    <source>
        <dbReference type="PROSITE" id="PS51186"/>
    </source>
</evidence>
<organism evidence="2 3">
    <name type="scientific">Alteribacter keqinensis</name>
    <dbReference type="NCBI Taxonomy" id="2483800"/>
    <lineage>
        <taxon>Bacteria</taxon>
        <taxon>Bacillati</taxon>
        <taxon>Bacillota</taxon>
        <taxon>Bacilli</taxon>
        <taxon>Bacillales</taxon>
        <taxon>Bacillaceae</taxon>
        <taxon>Alteribacter</taxon>
    </lineage>
</organism>
<dbReference type="InterPro" id="IPR016181">
    <property type="entry name" value="Acyl_CoA_acyltransferase"/>
</dbReference>
<dbReference type="RefSeq" id="WP_122901404.1">
    <property type="nucleotide sequence ID" value="NZ_RHIB01000003.1"/>
</dbReference>